<evidence type="ECO:0000256" key="3">
    <source>
        <dbReference type="ARBA" id="ARBA00022801"/>
    </source>
</evidence>
<sequence>MQVKDGGCGLAAKRHFAPVSDHPLPPPPPALLTGAALFLDFDGTLTPISATPDGVIVDDGLVQLLLTLRERLDGRLAIVSGRSVATLRALGFGDFLLAGTHGLEFANPGGTVEAPPRPAAIDEAEAAFHAFAADKPGILVERKSISVGLHYRGAPVWQDAAHVLARHWANRDGLTLQQGKMLYELRPGGADKGSAVHALMAQGPMAGGVPVFIGDDVTDEEGFAAAAELGGAGILVGPKRATRAAYSLEQVAAVRHYLGEGVARLG</sequence>
<protein>
    <recommendedName>
        <fullName evidence="4">Trehalose 6-phosphate phosphatase</fullName>
        <ecNumber evidence="4">3.1.3.12</ecNumber>
    </recommendedName>
</protein>
<dbReference type="NCBIfam" id="TIGR00685">
    <property type="entry name" value="T6PP"/>
    <property type="match status" value="1"/>
</dbReference>
<evidence type="ECO:0000313" key="6">
    <source>
        <dbReference type="Proteomes" id="UP000013201"/>
    </source>
</evidence>
<name>N1MPT2_9SPHN</name>
<dbReference type="InterPro" id="IPR036412">
    <property type="entry name" value="HAD-like_sf"/>
</dbReference>
<evidence type="ECO:0000313" key="5">
    <source>
        <dbReference type="EMBL" id="CCW18729.1"/>
    </source>
</evidence>
<reference evidence="5 6" key="1">
    <citation type="submission" date="2013-03" db="EMBL/GenBank/DDBJ databases">
        <authorList>
            <person name="Le V."/>
        </authorList>
    </citation>
    <scope>NUCLEOTIDE SEQUENCE [LARGE SCALE GENOMIC DNA]</scope>
    <source>
        <strain evidence="5 6">BiD32</strain>
    </source>
</reference>
<evidence type="ECO:0000256" key="4">
    <source>
        <dbReference type="RuleBase" id="RU361117"/>
    </source>
</evidence>
<comment type="pathway">
    <text evidence="1 4">Glycan biosynthesis; trehalose biosynthesis.</text>
</comment>
<dbReference type="Gene3D" id="3.30.70.1020">
    <property type="entry name" value="Trehalose-6-phosphate phosphatase related protein, domain 2"/>
    <property type="match status" value="1"/>
</dbReference>
<gene>
    <name evidence="5" type="ORF">EBBID32_30840</name>
</gene>
<dbReference type="EC" id="3.1.3.12" evidence="4"/>
<dbReference type="Gene3D" id="3.40.50.1000">
    <property type="entry name" value="HAD superfamily/HAD-like"/>
    <property type="match status" value="1"/>
</dbReference>
<dbReference type="InterPro" id="IPR003337">
    <property type="entry name" value="Trehalose_PPase"/>
</dbReference>
<dbReference type="SUPFAM" id="SSF56784">
    <property type="entry name" value="HAD-like"/>
    <property type="match status" value="1"/>
</dbReference>
<accession>N1MPT2</accession>
<dbReference type="UniPathway" id="UPA00299"/>
<reference evidence="6" key="2">
    <citation type="submission" date="2013-04" db="EMBL/GenBank/DDBJ databases">
        <title>Bisphenol A degrading Sphingobium sp. strain BiD32.</title>
        <authorList>
            <person name="Nielsen J.L."/>
            <person name="Zhou N.A."/>
            <person name="Kjeldal H."/>
        </authorList>
    </citation>
    <scope>NUCLEOTIDE SEQUENCE [LARGE SCALE GENOMIC DNA]</scope>
    <source>
        <strain evidence="6">BiD32</strain>
    </source>
</reference>
<comment type="cofactor">
    <cofactor evidence="4">
        <name>Mg(2+)</name>
        <dbReference type="ChEBI" id="CHEBI:18420"/>
    </cofactor>
</comment>
<dbReference type="NCBIfam" id="TIGR01484">
    <property type="entry name" value="HAD-SF-IIB"/>
    <property type="match status" value="1"/>
</dbReference>
<evidence type="ECO:0000256" key="2">
    <source>
        <dbReference type="ARBA" id="ARBA00008770"/>
    </source>
</evidence>
<keyword evidence="4" id="KW-0479">Metal-binding</keyword>
<dbReference type="Proteomes" id="UP000013201">
    <property type="component" value="Unassembled WGS sequence"/>
</dbReference>
<comment type="catalytic activity">
    <reaction evidence="4">
        <text>alpha,alpha-trehalose 6-phosphate + H2O = alpha,alpha-trehalose + phosphate</text>
        <dbReference type="Rhea" id="RHEA:23420"/>
        <dbReference type="ChEBI" id="CHEBI:15377"/>
        <dbReference type="ChEBI" id="CHEBI:16551"/>
        <dbReference type="ChEBI" id="CHEBI:43474"/>
        <dbReference type="ChEBI" id="CHEBI:58429"/>
        <dbReference type="EC" id="3.1.3.12"/>
    </reaction>
</comment>
<dbReference type="GO" id="GO:0004805">
    <property type="term" value="F:trehalose-phosphatase activity"/>
    <property type="evidence" value="ECO:0007669"/>
    <property type="project" value="UniProtKB-EC"/>
</dbReference>
<dbReference type="InterPro" id="IPR006379">
    <property type="entry name" value="HAD-SF_hydro_IIB"/>
</dbReference>
<keyword evidence="3 4" id="KW-0378">Hydrolase</keyword>
<proteinExistence type="inferred from homology"/>
<evidence type="ECO:0000256" key="1">
    <source>
        <dbReference type="ARBA" id="ARBA00005199"/>
    </source>
</evidence>
<dbReference type="EMBL" id="CAVK010000150">
    <property type="protein sequence ID" value="CCW18729.1"/>
    <property type="molecule type" value="Genomic_DNA"/>
</dbReference>
<keyword evidence="4" id="KW-0460">Magnesium</keyword>
<dbReference type="AlphaFoldDB" id="N1MPT2"/>
<dbReference type="Pfam" id="PF02358">
    <property type="entry name" value="Trehalose_PPase"/>
    <property type="match status" value="1"/>
</dbReference>
<dbReference type="InterPro" id="IPR023214">
    <property type="entry name" value="HAD_sf"/>
</dbReference>
<comment type="function">
    <text evidence="4">Removes the phosphate from trehalose 6-phosphate to produce free trehalose.</text>
</comment>
<dbReference type="InterPro" id="IPR044651">
    <property type="entry name" value="OTSB-like"/>
</dbReference>
<organism evidence="5 6">
    <name type="scientific">Sphingobium indicum BiD32</name>
    <dbReference type="NCBI Taxonomy" id="1301087"/>
    <lineage>
        <taxon>Bacteria</taxon>
        <taxon>Pseudomonadati</taxon>
        <taxon>Pseudomonadota</taxon>
        <taxon>Alphaproteobacteria</taxon>
        <taxon>Sphingomonadales</taxon>
        <taxon>Sphingomonadaceae</taxon>
        <taxon>Sphingobium</taxon>
    </lineage>
</organism>
<dbReference type="PANTHER" id="PTHR43768">
    <property type="entry name" value="TREHALOSE 6-PHOSPHATE PHOSPHATASE"/>
    <property type="match status" value="1"/>
</dbReference>
<dbReference type="GO" id="GO:0046872">
    <property type="term" value="F:metal ion binding"/>
    <property type="evidence" value="ECO:0007669"/>
    <property type="project" value="UniProtKB-KW"/>
</dbReference>
<keyword evidence="6" id="KW-1185">Reference proteome</keyword>
<comment type="caution">
    <text evidence="5">The sequence shown here is derived from an EMBL/GenBank/DDBJ whole genome shotgun (WGS) entry which is preliminary data.</text>
</comment>
<dbReference type="GO" id="GO:0005992">
    <property type="term" value="P:trehalose biosynthetic process"/>
    <property type="evidence" value="ECO:0007669"/>
    <property type="project" value="UniProtKB-UniPathway"/>
</dbReference>
<comment type="similarity">
    <text evidence="2 4">Belongs to the trehalose phosphatase family.</text>
</comment>
<dbReference type="PANTHER" id="PTHR43768:SF3">
    <property type="entry name" value="TREHALOSE 6-PHOSPHATE PHOSPHATASE"/>
    <property type="match status" value="1"/>
</dbReference>